<evidence type="ECO:0000256" key="1">
    <source>
        <dbReference type="ARBA" id="ARBA00004141"/>
    </source>
</evidence>
<feature type="transmembrane region" description="Helical" evidence="7">
    <location>
        <begin position="87"/>
        <end position="108"/>
    </location>
</feature>
<feature type="transmembrane region" description="Helical" evidence="7">
    <location>
        <begin position="284"/>
        <end position="305"/>
    </location>
</feature>
<keyword evidence="5 7" id="KW-0472">Membrane</keyword>
<sequence>MFISLYNGAELRVRNVMAQHTALCRPNRGTISGYFLAGRYMWWLPVGASLFASNIGSEHFIGLAGSGAAGGIGVGAFNFNSIVLLQLMGWVFLPVFIASGVSTVPEYMMKRFGGKRIQMYLAVLSLILYIFTKISVDLYSGALFINQALHWNIYGSIMALLGLTALFTMTGGLAAVIYTDTLQFFIMIIGSFVVMIMAFQEVGGYEKLQYDYMKAVPKLTYENSTCGVPRADSWIMLRDPVNSDLPWPAFLLGQTPASIWYWCADQMMIQRTLAAKSLSHAQGATIFTAYIKILPFFMIILPGMISRTLYPDDVACVLPEECMRACGSTSSCYNSAYPRLVVGIMPVGLKGFMMAVMLAALMSDLTSIFNSASTLFTLDLWAKIRPQAKTKELLIVGKLFVVILVALSVAWVPIIEHAQGGQLFIYIQKIGAYLAPPIACVYAMAVIWKRMNEKGAFWALMAGLFVGSIRFIIDFSYTAPACYEEDTRPAFVKINFMYFATLLFWLTGAVGVIISYLTKPPEEYMLVRTTYTTRFDQSEREDEKNTYSNHKTNMELKAHENTDNNAEGSRATLVADDKRGCLHTIKTSCTWLCGLEIEPTLDEKNEEETKEHINTLTSLEQDRFAKIILNTNLVIVMAVGIGLFTYYTIDPFPDG</sequence>
<feature type="transmembrane region" description="Helical" evidence="7">
    <location>
        <begin position="426"/>
        <end position="448"/>
    </location>
</feature>
<keyword evidence="4 7" id="KW-1133">Transmembrane helix</keyword>
<evidence type="ECO:0000256" key="4">
    <source>
        <dbReference type="ARBA" id="ARBA00022989"/>
    </source>
</evidence>
<dbReference type="GO" id="GO:0005412">
    <property type="term" value="F:D-glucose:sodium symporter activity"/>
    <property type="evidence" value="ECO:0007669"/>
    <property type="project" value="TreeGrafter"/>
</dbReference>
<feature type="transmembrane region" description="Helical" evidence="7">
    <location>
        <begin position="627"/>
        <end position="649"/>
    </location>
</feature>
<feature type="transmembrane region" description="Helical" evidence="7">
    <location>
        <begin position="120"/>
        <end position="145"/>
    </location>
</feature>
<comment type="subcellular location">
    <subcellularLocation>
        <location evidence="1">Membrane</location>
        <topology evidence="1">Multi-pass membrane protein</topology>
    </subcellularLocation>
</comment>
<organism evidence="8 9">
    <name type="scientific">Halocaridina rubra</name>
    <name type="common">Hawaiian red shrimp</name>
    <dbReference type="NCBI Taxonomy" id="373956"/>
    <lineage>
        <taxon>Eukaryota</taxon>
        <taxon>Metazoa</taxon>
        <taxon>Ecdysozoa</taxon>
        <taxon>Arthropoda</taxon>
        <taxon>Crustacea</taxon>
        <taxon>Multicrustacea</taxon>
        <taxon>Malacostraca</taxon>
        <taxon>Eumalacostraca</taxon>
        <taxon>Eucarida</taxon>
        <taxon>Decapoda</taxon>
        <taxon>Pleocyemata</taxon>
        <taxon>Caridea</taxon>
        <taxon>Atyoidea</taxon>
        <taxon>Atyidae</taxon>
        <taxon>Halocaridina</taxon>
    </lineage>
</organism>
<comment type="caution">
    <text evidence="8">The sequence shown here is derived from an EMBL/GenBank/DDBJ whole genome shotgun (WGS) entry which is preliminary data.</text>
</comment>
<dbReference type="Gene3D" id="1.20.1730.10">
    <property type="entry name" value="Sodium/glucose cotransporter"/>
    <property type="match status" value="1"/>
</dbReference>
<dbReference type="InterPro" id="IPR001734">
    <property type="entry name" value="Na/solute_symporter"/>
</dbReference>
<feature type="transmembrane region" description="Helical" evidence="7">
    <location>
        <begin position="151"/>
        <end position="177"/>
    </location>
</feature>
<feature type="transmembrane region" description="Helical" evidence="7">
    <location>
        <begin position="393"/>
        <end position="414"/>
    </location>
</feature>
<evidence type="ECO:0000256" key="6">
    <source>
        <dbReference type="RuleBase" id="RU362091"/>
    </source>
</evidence>
<feature type="transmembrane region" description="Helical" evidence="7">
    <location>
        <begin position="496"/>
        <end position="518"/>
    </location>
</feature>
<accession>A0AAN8WMT4</accession>
<feature type="transmembrane region" description="Helical" evidence="7">
    <location>
        <begin position="184"/>
        <end position="203"/>
    </location>
</feature>
<evidence type="ECO:0000256" key="3">
    <source>
        <dbReference type="ARBA" id="ARBA00022692"/>
    </source>
</evidence>
<evidence type="ECO:0000256" key="2">
    <source>
        <dbReference type="ARBA" id="ARBA00006434"/>
    </source>
</evidence>
<feature type="transmembrane region" description="Helical" evidence="7">
    <location>
        <begin position="455"/>
        <end position="473"/>
    </location>
</feature>
<dbReference type="Proteomes" id="UP001381693">
    <property type="component" value="Unassembled WGS sequence"/>
</dbReference>
<dbReference type="NCBIfam" id="TIGR00813">
    <property type="entry name" value="sss"/>
    <property type="match status" value="1"/>
</dbReference>
<evidence type="ECO:0000256" key="5">
    <source>
        <dbReference type="ARBA" id="ARBA00023136"/>
    </source>
</evidence>
<dbReference type="AlphaFoldDB" id="A0AAN8WMT4"/>
<comment type="similarity">
    <text evidence="2 6">Belongs to the sodium:solute symporter (SSF) (TC 2.A.21) family.</text>
</comment>
<keyword evidence="3 7" id="KW-0812">Transmembrane</keyword>
<reference evidence="8 9" key="1">
    <citation type="submission" date="2023-11" db="EMBL/GenBank/DDBJ databases">
        <title>Halocaridina rubra genome assembly.</title>
        <authorList>
            <person name="Smith C."/>
        </authorList>
    </citation>
    <scope>NUCLEOTIDE SEQUENCE [LARGE SCALE GENOMIC DNA]</scope>
    <source>
        <strain evidence="8">EP-1</strain>
        <tissue evidence="8">Whole</tissue>
    </source>
</reference>
<feature type="transmembrane region" description="Helical" evidence="7">
    <location>
        <begin position="245"/>
        <end position="263"/>
    </location>
</feature>
<dbReference type="GO" id="GO:0005886">
    <property type="term" value="C:plasma membrane"/>
    <property type="evidence" value="ECO:0007669"/>
    <property type="project" value="TreeGrafter"/>
</dbReference>
<dbReference type="InterPro" id="IPR038377">
    <property type="entry name" value="Na/Glc_symporter_sf"/>
</dbReference>
<dbReference type="PROSITE" id="PS50283">
    <property type="entry name" value="NA_SOLUT_SYMP_3"/>
    <property type="match status" value="1"/>
</dbReference>
<dbReference type="EMBL" id="JAXCGZ010022871">
    <property type="protein sequence ID" value="KAK7021877.1"/>
    <property type="molecule type" value="Genomic_DNA"/>
</dbReference>
<evidence type="ECO:0000313" key="8">
    <source>
        <dbReference type="EMBL" id="KAK7021877.1"/>
    </source>
</evidence>
<dbReference type="PANTHER" id="PTHR11819">
    <property type="entry name" value="SOLUTE CARRIER FAMILY 5"/>
    <property type="match status" value="1"/>
</dbReference>
<evidence type="ECO:0000313" key="9">
    <source>
        <dbReference type="Proteomes" id="UP001381693"/>
    </source>
</evidence>
<name>A0AAN8WMT4_HALRR</name>
<proteinExistence type="inferred from homology"/>
<protein>
    <submittedName>
        <fullName evidence="8">Sodium/myo-inositol cotransporter</fullName>
    </submittedName>
</protein>
<keyword evidence="9" id="KW-1185">Reference proteome</keyword>
<evidence type="ECO:0000256" key="7">
    <source>
        <dbReference type="SAM" id="Phobius"/>
    </source>
</evidence>
<gene>
    <name evidence="8" type="primary">SLC5A3_1</name>
    <name evidence="8" type="ORF">SK128_001536</name>
</gene>
<dbReference type="PANTHER" id="PTHR11819:SF150">
    <property type="entry name" value="SODIUM_MYO-INOSITOL COTRANSPORTER"/>
    <property type="match status" value="1"/>
</dbReference>
<dbReference type="Pfam" id="PF00474">
    <property type="entry name" value="SSF"/>
    <property type="match status" value="1"/>
</dbReference>
<feature type="non-terminal residue" evidence="8">
    <location>
        <position position="655"/>
    </location>
</feature>